<dbReference type="Pfam" id="PF02854">
    <property type="entry name" value="MIF4G"/>
    <property type="match status" value="2"/>
</dbReference>
<dbReference type="SMART" id="SM00543">
    <property type="entry name" value="MIF4G"/>
    <property type="match status" value="2"/>
</dbReference>
<dbReference type="GO" id="GO:0000184">
    <property type="term" value="P:nuclear-transcribed mRNA catabolic process, nonsense-mediated decay"/>
    <property type="evidence" value="ECO:0007669"/>
    <property type="project" value="InterPro"/>
</dbReference>
<evidence type="ECO:0000259" key="1">
    <source>
        <dbReference type="SMART" id="SM00543"/>
    </source>
</evidence>
<evidence type="ECO:0000313" key="4">
    <source>
        <dbReference type="Proteomes" id="UP000274756"/>
    </source>
</evidence>
<dbReference type="Proteomes" id="UP000038040">
    <property type="component" value="Unplaced"/>
</dbReference>
<evidence type="ECO:0000313" key="2">
    <source>
        <dbReference type="EMBL" id="VDN52829.1"/>
    </source>
</evidence>
<dbReference type="OrthoDB" id="27832at2759"/>
<dbReference type="STRING" id="318479.A0A0N4UMD0"/>
<dbReference type="InterPro" id="IPR003890">
    <property type="entry name" value="MIF4G-like_typ-3"/>
</dbReference>
<keyword evidence="4" id="KW-1185">Reference proteome</keyword>
<dbReference type="AlphaFoldDB" id="A0A0N4UMD0"/>
<dbReference type="GO" id="GO:0005737">
    <property type="term" value="C:cytoplasm"/>
    <property type="evidence" value="ECO:0007669"/>
    <property type="project" value="TreeGrafter"/>
</dbReference>
<dbReference type="GO" id="GO:0003723">
    <property type="term" value="F:RNA binding"/>
    <property type="evidence" value="ECO:0007669"/>
    <property type="project" value="InterPro"/>
</dbReference>
<sequence length="795" mass="91731">MNDVNVLVQICVRISCLYSNFSSLLFAEFKKFVPTKRTDKIVNPSKLRVDLRVIAELCLHGVFAKEGIQLLGSMISYLTVTDKADHNNVAILLPLCKSLGVDLLGLHSLSIQKEATEFGIDLPMPSTITVEQKHVFAQLFLDYRKTLVDHIQKELNEMNHILRSIKKQTRSRGDASSEDRVKLDEVRTRYEKHLQNGLTLSEVLGVELEQMVEEQSEDEDEEKSALEIRRALQEGILSIWPDEDTRQFYEMRLQLREMVPAILFQESELRTLEPVQGAIEDVDLTGLEDIPECDEEAIDEDEPSDSNDGEMEAREPMDIDATIASLLDPAVKYSGKDLKKMMTTFLDKLPWLINRDLIDNAALEFVTDLNTKINRKKLCQVMLNEHLDRLDLLPFYGRLIATLEPVMPDFAVEMSQALIQEFKSVVQNKSKCRLDRKIRLCRFISELVKFGLIPKAEAIVCLRMVLFDFRGHNIDMCCAMIDSMGPFLYLSSDSHSKTKILLDVMMKKREKINDPRQQMLIDNAYFACIPPPQEEKIVFTRPTMLDFIRTQIISINANRMEHTVRLLRKIDWTDVKLVDFVIRCLSTPSLVRFTNVPQLASLVAALSSFHDFIKIRVLDNVLEELRLALEFNHPSLNQTAVLAVVYLGQLYNYTVCDSPIIFKTLYHLITFGAFDPFLDDWNNFMRIGLVCDLLMTCGEFFNGSAAKRRLDCFLIYFYRYVWAKKDACALRDLSFPSEVQFRLEEMLNYVRKSAKMPKSMKEAQEAVEEIENKYKEMENFSLCVPENYKFLTNFD</sequence>
<dbReference type="InterPro" id="IPR039762">
    <property type="entry name" value="Nmd2/UPF2"/>
</dbReference>
<dbReference type="EMBL" id="UYYG01000081">
    <property type="protein sequence ID" value="VDN52829.1"/>
    <property type="molecule type" value="Genomic_DNA"/>
</dbReference>
<feature type="domain" description="MIF4G" evidence="1">
    <location>
        <begin position="339"/>
        <end position="531"/>
    </location>
</feature>
<name>A0A0N4UMD0_DRAME</name>
<dbReference type="SUPFAM" id="SSF48371">
    <property type="entry name" value="ARM repeat"/>
    <property type="match status" value="3"/>
</dbReference>
<accession>A0A0N4UMD0</accession>
<reference evidence="2 4" key="2">
    <citation type="submission" date="2018-11" db="EMBL/GenBank/DDBJ databases">
        <authorList>
            <consortium name="Pathogen Informatics"/>
        </authorList>
    </citation>
    <scope>NUCLEOTIDE SEQUENCE [LARGE SCALE GENOMIC DNA]</scope>
</reference>
<dbReference type="WBParaSite" id="DME_0000899901-mRNA-1">
    <property type="protein sequence ID" value="DME_0000899901-mRNA-1"/>
    <property type="gene ID" value="DME_0000899901"/>
</dbReference>
<dbReference type="PANTHER" id="PTHR12839">
    <property type="entry name" value="NONSENSE-MEDIATED MRNA DECAY PROTEIN 2 UP-FRAMESHIFT SUPPRESSOR 2"/>
    <property type="match status" value="1"/>
</dbReference>
<dbReference type="GO" id="GO:0035145">
    <property type="term" value="C:exon-exon junction complex"/>
    <property type="evidence" value="ECO:0007669"/>
    <property type="project" value="TreeGrafter"/>
</dbReference>
<gene>
    <name evidence="2" type="ORF">DME_LOCUS2802</name>
</gene>
<organism evidence="3 5">
    <name type="scientific">Dracunculus medinensis</name>
    <name type="common">Guinea worm</name>
    <dbReference type="NCBI Taxonomy" id="318479"/>
    <lineage>
        <taxon>Eukaryota</taxon>
        <taxon>Metazoa</taxon>
        <taxon>Ecdysozoa</taxon>
        <taxon>Nematoda</taxon>
        <taxon>Chromadorea</taxon>
        <taxon>Rhabditida</taxon>
        <taxon>Spirurina</taxon>
        <taxon>Dracunculoidea</taxon>
        <taxon>Dracunculidae</taxon>
        <taxon>Dracunculus</taxon>
    </lineage>
</organism>
<dbReference type="InterPro" id="IPR016024">
    <property type="entry name" value="ARM-type_fold"/>
</dbReference>
<evidence type="ECO:0000313" key="5">
    <source>
        <dbReference type="WBParaSite" id="DME_0000899901-mRNA-1"/>
    </source>
</evidence>
<dbReference type="PANTHER" id="PTHR12839:SF7">
    <property type="entry name" value="REGULATOR OF NONSENSE TRANSCRIPTS 2"/>
    <property type="match status" value="1"/>
</dbReference>
<dbReference type="Proteomes" id="UP000274756">
    <property type="component" value="Unassembled WGS sequence"/>
</dbReference>
<feature type="domain" description="MIF4G" evidence="1">
    <location>
        <begin position="545"/>
        <end position="753"/>
    </location>
</feature>
<proteinExistence type="predicted"/>
<protein>
    <submittedName>
        <fullName evidence="5">MIF4G domain-containing protein</fullName>
    </submittedName>
</protein>
<reference evidence="5" key="1">
    <citation type="submission" date="2017-02" db="UniProtKB">
        <authorList>
            <consortium name="WormBaseParasite"/>
        </authorList>
    </citation>
    <scope>IDENTIFICATION</scope>
</reference>
<evidence type="ECO:0000313" key="3">
    <source>
        <dbReference type="Proteomes" id="UP000038040"/>
    </source>
</evidence>
<dbReference type="Gene3D" id="1.25.40.180">
    <property type="match status" value="3"/>
</dbReference>